<keyword evidence="2" id="KW-1185">Reference proteome</keyword>
<proteinExistence type="predicted"/>
<evidence type="ECO:0000313" key="1">
    <source>
        <dbReference type="EMBL" id="AGK57639.1"/>
    </source>
</evidence>
<evidence type="ECO:0000313" key="2">
    <source>
        <dbReference type="Proteomes" id="UP000005952"/>
    </source>
</evidence>
<dbReference type="HOGENOM" id="CLU_1693119_0_0_5"/>
<dbReference type="AlphaFoldDB" id="N0B2B2"/>
<accession>N0B2B2</accession>
<dbReference type="OrthoDB" id="7932391at2"/>
<dbReference type="STRING" id="670307.HYPDE_29823"/>
<dbReference type="Proteomes" id="UP000005952">
    <property type="component" value="Chromosome"/>
</dbReference>
<sequence>MGGMVQRATRFAVAAVVVGIGSTDLWAQGADATCKKEDFEAVVEATASSLRDLNSKNRPEFQEKLRELKAKRNWTQNEFMEKAAPFVRDDKTAVYDKSTDELLSAISSMGQEGARAATPDCAILLELRARMKILVDTQTAKWGYMFEKLDAELAK</sequence>
<dbReference type="eggNOG" id="COG5400">
    <property type="taxonomic scope" value="Bacteria"/>
</dbReference>
<reference evidence="1 2" key="1">
    <citation type="journal article" date="2013" name="Genome Announc.">
        <title>Genome sequences for three denitrifying bacterial strains isolated from a uranium- and nitrate-contaminated subsurface environment.</title>
        <authorList>
            <person name="Venkatramanan R."/>
            <person name="Prakash O."/>
            <person name="Woyke T."/>
            <person name="Chain P."/>
            <person name="Goodwin L.A."/>
            <person name="Watson D."/>
            <person name="Brooks S."/>
            <person name="Kostka J.E."/>
            <person name="Green S.J."/>
        </authorList>
    </citation>
    <scope>NUCLEOTIDE SEQUENCE [LARGE SCALE GENOMIC DNA]</scope>
    <source>
        <strain evidence="1 2">1NES1</strain>
    </source>
</reference>
<name>N0B2B2_9HYPH</name>
<protein>
    <submittedName>
        <fullName evidence="1">Uncharacterized protein</fullName>
    </submittedName>
</protein>
<dbReference type="KEGG" id="hdt:HYPDE_29823"/>
<organism evidence="1 2">
    <name type="scientific">Hyphomicrobium denitrificans 1NES1</name>
    <dbReference type="NCBI Taxonomy" id="670307"/>
    <lineage>
        <taxon>Bacteria</taxon>
        <taxon>Pseudomonadati</taxon>
        <taxon>Pseudomonadota</taxon>
        <taxon>Alphaproteobacteria</taxon>
        <taxon>Hyphomicrobiales</taxon>
        <taxon>Hyphomicrobiaceae</taxon>
        <taxon>Hyphomicrobium</taxon>
    </lineage>
</organism>
<dbReference type="EMBL" id="CP005587">
    <property type="protein sequence ID" value="AGK57639.1"/>
    <property type="molecule type" value="Genomic_DNA"/>
</dbReference>
<gene>
    <name evidence="1" type="ORF">HYPDE_29823</name>
</gene>